<dbReference type="AlphaFoldDB" id="A0A383W5E8"/>
<feature type="transmembrane region" description="Helical" evidence="6">
    <location>
        <begin position="195"/>
        <end position="215"/>
    </location>
</feature>
<dbReference type="InterPro" id="IPR005178">
    <property type="entry name" value="Ostalpha/TMEM184C"/>
</dbReference>
<feature type="compositionally biased region" description="Low complexity" evidence="5">
    <location>
        <begin position="478"/>
        <end position="490"/>
    </location>
</feature>
<dbReference type="Pfam" id="PF03619">
    <property type="entry name" value="Solute_trans_a"/>
    <property type="match status" value="1"/>
</dbReference>
<evidence type="ECO:0000256" key="3">
    <source>
        <dbReference type="ARBA" id="ARBA00022989"/>
    </source>
</evidence>
<evidence type="ECO:0000256" key="5">
    <source>
        <dbReference type="SAM" id="MobiDB-lite"/>
    </source>
</evidence>
<feature type="region of interest" description="Disordered" evidence="5">
    <location>
        <begin position="337"/>
        <end position="578"/>
    </location>
</feature>
<keyword evidence="9" id="KW-1185">Reference proteome</keyword>
<feature type="transmembrane region" description="Helical" evidence="6">
    <location>
        <begin position="92"/>
        <end position="111"/>
    </location>
</feature>
<feature type="compositionally biased region" description="Low complexity" evidence="5">
    <location>
        <begin position="387"/>
        <end position="433"/>
    </location>
</feature>
<keyword evidence="4 6" id="KW-0472">Membrane</keyword>
<dbReference type="SMART" id="SM01417">
    <property type="entry name" value="Solute_trans_a"/>
    <property type="match status" value="1"/>
</dbReference>
<organism evidence="7 9">
    <name type="scientific">Tetradesmus obliquus</name>
    <name type="common">Green alga</name>
    <name type="synonym">Acutodesmus obliquus</name>
    <dbReference type="NCBI Taxonomy" id="3088"/>
    <lineage>
        <taxon>Eukaryota</taxon>
        <taxon>Viridiplantae</taxon>
        <taxon>Chlorophyta</taxon>
        <taxon>core chlorophytes</taxon>
        <taxon>Chlorophyceae</taxon>
        <taxon>CS clade</taxon>
        <taxon>Sphaeropleales</taxon>
        <taxon>Scenedesmaceae</taxon>
        <taxon>Tetradesmus</taxon>
    </lineage>
</organism>
<keyword evidence="3 6" id="KW-1133">Transmembrane helix</keyword>
<dbReference type="PANTHER" id="PTHR23423">
    <property type="entry name" value="ORGANIC SOLUTE TRANSPORTER-RELATED"/>
    <property type="match status" value="1"/>
</dbReference>
<reference evidence="7 9" key="1">
    <citation type="submission" date="2016-10" db="EMBL/GenBank/DDBJ databases">
        <authorList>
            <person name="Cai Z."/>
        </authorList>
    </citation>
    <scope>NUCLEOTIDE SEQUENCE [LARGE SCALE GENOMIC DNA]</scope>
</reference>
<evidence type="ECO:0000256" key="4">
    <source>
        <dbReference type="ARBA" id="ARBA00023136"/>
    </source>
</evidence>
<feature type="region of interest" description="Disordered" evidence="5">
    <location>
        <begin position="297"/>
        <end position="322"/>
    </location>
</feature>
<sequence length="578" mass="61132">MVPVYAIGSLASLQWRHGAIFFDTARDCYEAWIIYNFSSLLLAYVGGPGAVVVKAEGKLVHPSWSHMTCCLPTMQVDGFFLRRCKQGTLQFVLLKPIMALLTIILYAAGAYTDGDMSINNGYFYISILYNVCYTFALYGLMLFWIGASELLQPFNPLLKFILVKTVVFLTFWQGIAISYINSMGEISDPEDGKALQNFMICVEMALAGISLLYAFPHSEFNMGGSTHGWRLDAFLHAISIRDVVVDTIHVFAPSYSDYVLYSDGGPADNVKRKKYRGQKGAASSEHPKAALMKNMERGVLGDDGDDEAADGRRSKTPEVCMKKLEANRKAAILLDSDSDGMDSEDEGHHLGTEIGTASDSDDEAAAGKQQQRRSITDLEGTAAQQPGSAAASRRTTRQTSSRQRGYSRSSQSMQGRKAGQAAAVAAPAVMRMPIRGPILSDSSDDDDDSPAPGSKAAAVNQQPTNGQEQQGLNSGGTAAAAAAAAAEAAARSAGDGRHSPASAAQLRAAAGSAAAGVGLAPPVRARGAPAARAAAAGASAWEPAFPGQEAAADEPAQPEAKAAGGWADSEQGWAVVKL</sequence>
<keyword evidence="2 6" id="KW-0812">Transmembrane</keyword>
<evidence type="ECO:0000313" key="9">
    <source>
        <dbReference type="Proteomes" id="UP000256970"/>
    </source>
</evidence>
<evidence type="ECO:0000256" key="6">
    <source>
        <dbReference type="SAM" id="Phobius"/>
    </source>
</evidence>
<name>A0A383W5E8_TETOB</name>
<gene>
    <name evidence="7" type="ORF">BQ4739_LOCUS12435</name>
    <name evidence="8" type="ORF">BQ4739_LOCUS16590</name>
</gene>
<evidence type="ECO:0000313" key="8">
    <source>
        <dbReference type="EMBL" id="SZX76229.1"/>
    </source>
</evidence>
<feature type="transmembrane region" description="Helical" evidence="6">
    <location>
        <begin position="123"/>
        <end position="145"/>
    </location>
</feature>
<proteinExistence type="predicted"/>
<evidence type="ECO:0000256" key="2">
    <source>
        <dbReference type="ARBA" id="ARBA00022692"/>
    </source>
</evidence>
<feature type="transmembrane region" description="Helical" evidence="6">
    <location>
        <begin position="32"/>
        <end position="53"/>
    </location>
</feature>
<feature type="compositionally biased region" description="Polar residues" evidence="5">
    <location>
        <begin position="459"/>
        <end position="476"/>
    </location>
</feature>
<evidence type="ECO:0000256" key="1">
    <source>
        <dbReference type="ARBA" id="ARBA00004141"/>
    </source>
</evidence>
<dbReference type="EMBL" id="FNXT01001119">
    <property type="protein sequence ID" value="SZX72244.1"/>
    <property type="molecule type" value="Genomic_DNA"/>
</dbReference>
<dbReference type="EMBL" id="FNXT01001251">
    <property type="protein sequence ID" value="SZX76229.1"/>
    <property type="molecule type" value="Genomic_DNA"/>
</dbReference>
<dbReference type="GO" id="GO:0016020">
    <property type="term" value="C:membrane"/>
    <property type="evidence" value="ECO:0007669"/>
    <property type="project" value="UniProtKB-SubCell"/>
</dbReference>
<dbReference type="STRING" id="3088.A0A383W5E8"/>
<feature type="compositionally biased region" description="Low complexity" evidence="5">
    <location>
        <begin position="499"/>
        <end position="563"/>
    </location>
</feature>
<dbReference type="Proteomes" id="UP000256970">
    <property type="component" value="Unassembled WGS sequence"/>
</dbReference>
<protein>
    <submittedName>
        <fullName evidence="7">Uncharacterized protein</fullName>
    </submittedName>
</protein>
<evidence type="ECO:0000313" key="7">
    <source>
        <dbReference type="EMBL" id="SZX72244.1"/>
    </source>
</evidence>
<comment type="subcellular location">
    <subcellularLocation>
        <location evidence="1">Membrane</location>
        <topology evidence="1">Multi-pass membrane protein</topology>
    </subcellularLocation>
</comment>
<feature type="transmembrane region" description="Helical" evidence="6">
    <location>
        <begin position="157"/>
        <end position="175"/>
    </location>
</feature>
<feature type="compositionally biased region" description="Basic and acidic residues" evidence="5">
    <location>
        <begin position="309"/>
        <end position="322"/>
    </location>
</feature>
<accession>A0A383W5E8</accession>